<evidence type="ECO:0000313" key="3">
    <source>
        <dbReference type="Proteomes" id="UP000034516"/>
    </source>
</evidence>
<dbReference type="AlphaFoldDB" id="A0A0G0Z008"/>
<feature type="chain" id="PRO_5002535629" evidence="1">
    <location>
        <begin position="24"/>
        <end position="509"/>
    </location>
</feature>
<accession>A0A0G0Z008</accession>
<dbReference type="Proteomes" id="UP000034516">
    <property type="component" value="Unassembled WGS sequence"/>
</dbReference>
<protein>
    <submittedName>
        <fullName evidence="2">Uncharacterized protein</fullName>
    </submittedName>
</protein>
<proteinExistence type="predicted"/>
<reference evidence="2 3" key="1">
    <citation type="journal article" date="2015" name="Nature">
        <title>rRNA introns, odd ribosomes, and small enigmatic genomes across a large radiation of phyla.</title>
        <authorList>
            <person name="Brown C.T."/>
            <person name="Hug L.A."/>
            <person name="Thomas B.C."/>
            <person name="Sharon I."/>
            <person name="Castelle C.J."/>
            <person name="Singh A."/>
            <person name="Wilkins M.J."/>
            <person name="Williams K.H."/>
            <person name="Banfield J.F."/>
        </authorList>
    </citation>
    <scope>NUCLEOTIDE SEQUENCE [LARGE SCALE GENOMIC DNA]</scope>
</reference>
<comment type="caution">
    <text evidence="2">The sequence shown here is derived from an EMBL/GenBank/DDBJ whole genome shotgun (WGS) entry which is preliminary data.</text>
</comment>
<evidence type="ECO:0000313" key="2">
    <source>
        <dbReference type="EMBL" id="KKS42104.1"/>
    </source>
</evidence>
<feature type="signal peptide" evidence="1">
    <location>
        <begin position="1"/>
        <end position="23"/>
    </location>
</feature>
<keyword evidence="1" id="KW-0732">Signal</keyword>
<sequence>MKKILVFFAAVVVIFYFASSVSAANSITSRLKGKLLLQVQDKGRIWYVDPVGLQKHEVTFANALNLFQKLALGITNADLVKIPADLDSLNPNLDSDNDGYPDKEELQNGYSPYIPGSNKGRFKTDNNLATKLKGRLLLQVQDKGRIWYIDQNGKRWEVTWGNLMSLFRKLALGITNSDLNQVGATNTADGCGSGHKFISEDLGISFCYPDKYGNNSIAVKQENNKVYVYWAGSSPESGQSVEIFEKDRVDTLKTAIEKHFQLSNYKDCSVDESTTKYNTKNGATTAELSYPFNTTSDGPWFSSGYCPDGYEMTNGIRYFYTTPNSNKFLFFSIGQYSIDLSDGRTWQDTIKLIDSTFKFTDETADWQMYTNSEYGYEIKYPNDLVINQTDSNNVTIGSQVMSYIAIERYPSRQNIDFQSFVQEKLVEDFGSLLDVNKIKWTEWAHKEIFNQYVIDAEFENVAGGYTGNVVWTYFAKGDWVYRISALRGYNNMDQKAFQNQILSTFSARG</sequence>
<gene>
    <name evidence="2" type="ORF">UV02_C0020G0015</name>
</gene>
<organism evidence="2 3">
    <name type="scientific">Candidatus Kuenenbacteria bacterium GW2011_GWA2_42_15</name>
    <dbReference type="NCBI Taxonomy" id="1618677"/>
    <lineage>
        <taxon>Bacteria</taxon>
        <taxon>Candidatus Kueneniibacteriota</taxon>
    </lineage>
</organism>
<evidence type="ECO:0000256" key="1">
    <source>
        <dbReference type="SAM" id="SignalP"/>
    </source>
</evidence>
<name>A0A0G0Z008_9BACT</name>
<dbReference type="EMBL" id="LCCW01000020">
    <property type="protein sequence ID" value="KKS42104.1"/>
    <property type="molecule type" value="Genomic_DNA"/>
</dbReference>